<gene>
    <name evidence="2" type="ORF">KO481_04755</name>
</gene>
<dbReference type="SUPFAM" id="SSF141571">
    <property type="entry name" value="Pentapeptide repeat-like"/>
    <property type="match status" value="1"/>
</dbReference>
<name>A0ABS6AV48_9NOCA</name>
<evidence type="ECO:0000313" key="2">
    <source>
        <dbReference type="EMBL" id="MBU3060835.1"/>
    </source>
</evidence>
<dbReference type="InterPro" id="IPR001646">
    <property type="entry name" value="5peptide_repeat"/>
</dbReference>
<sequence>MATGGRPHLRRQRLVAGRGRSLHRPAPQAPAAPPEPAPPPEPTVAQQDPPSEAADTPASTATSGWARVTALASAAGTLLAASAATGALWFTGQSLHANNIQLGMSQQTAITDRFRLAAEQLSSDKIDVRISGIYLFERLAKDSPADHVTVYSVLSAFVRTQAPATNCPTPPEPGVAPVDIQTAMTVIGRRDASREQPADKPDLGQTCLRGAGLGRMNLAGADLEGANLTDASVTYADLTDANLYGANLTGMRYELHTRWPKGFTPPPLPR</sequence>
<dbReference type="Gene3D" id="2.160.20.80">
    <property type="entry name" value="E3 ubiquitin-protein ligase SopA"/>
    <property type="match status" value="1"/>
</dbReference>
<keyword evidence="3" id="KW-1185">Reference proteome</keyword>
<dbReference type="Pfam" id="PF00805">
    <property type="entry name" value="Pentapeptide"/>
    <property type="match status" value="1"/>
</dbReference>
<evidence type="ECO:0000313" key="3">
    <source>
        <dbReference type="Proteomes" id="UP000733379"/>
    </source>
</evidence>
<feature type="region of interest" description="Disordered" evidence="1">
    <location>
        <begin position="1"/>
        <end position="61"/>
    </location>
</feature>
<organism evidence="2 3">
    <name type="scientific">Nocardia albiluteola</name>
    <dbReference type="NCBI Taxonomy" id="2842303"/>
    <lineage>
        <taxon>Bacteria</taxon>
        <taxon>Bacillati</taxon>
        <taxon>Actinomycetota</taxon>
        <taxon>Actinomycetes</taxon>
        <taxon>Mycobacteriales</taxon>
        <taxon>Nocardiaceae</taxon>
        <taxon>Nocardia</taxon>
    </lineage>
</organism>
<dbReference type="EMBL" id="JAHKNI010000001">
    <property type="protein sequence ID" value="MBU3060835.1"/>
    <property type="molecule type" value="Genomic_DNA"/>
</dbReference>
<accession>A0ABS6AV48</accession>
<dbReference type="Proteomes" id="UP000733379">
    <property type="component" value="Unassembled WGS sequence"/>
</dbReference>
<protein>
    <submittedName>
        <fullName evidence="2">Pentapeptide repeat-containing protein</fullName>
    </submittedName>
</protein>
<feature type="compositionally biased region" description="Pro residues" evidence="1">
    <location>
        <begin position="27"/>
        <end position="42"/>
    </location>
</feature>
<reference evidence="2 3" key="1">
    <citation type="submission" date="2021-06" db="EMBL/GenBank/DDBJ databases">
        <title>Actinomycetes sequencing.</title>
        <authorList>
            <person name="Shan Q."/>
        </authorList>
    </citation>
    <scope>NUCLEOTIDE SEQUENCE [LARGE SCALE GENOMIC DNA]</scope>
    <source>
        <strain evidence="2 3">NEAU-G5</strain>
    </source>
</reference>
<evidence type="ECO:0000256" key="1">
    <source>
        <dbReference type="SAM" id="MobiDB-lite"/>
    </source>
</evidence>
<proteinExistence type="predicted"/>
<comment type="caution">
    <text evidence="2">The sequence shown here is derived from an EMBL/GenBank/DDBJ whole genome shotgun (WGS) entry which is preliminary data.</text>
</comment>